<sequence>MWSFLTRLVRKMVFLGDETASFLTRLVRKTTVCRSEVRPS</sequence>
<protein>
    <submittedName>
        <fullName evidence="1">Uncharacterized protein</fullName>
    </submittedName>
</protein>
<accession>D1NW96</accession>
<dbReference type="Proteomes" id="UP000003656">
    <property type="component" value="Unassembled WGS sequence"/>
</dbReference>
<evidence type="ECO:0000313" key="1">
    <source>
        <dbReference type="EMBL" id="EFA22382.1"/>
    </source>
</evidence>
<dbReference type="AlphaFoldDB" id="D1NW96"/>
<evidence type="ECO:0000313" key="2">
    <source>
        <dbReference type="Proteomes" id="UP000003656"/>
    </source>
</evidence>
<gene>
    <name evidence="1" type="ORF">BIFGAL_04143</name>
</gene>
<name>D1NW96_9BIFI</name>
<reference evidence="1 2" key="1">
    <citation type="submission" date="2009-11" db="EMBL/GenBank/DDBJ databases">
        <authorList>
            <person name="Weinstock G."/>
            <person name="Sodergren E."/>
            <person name="Clifton S."/>
            <person name="Fulton L."/>
            <person name="Fulton B."/>
            <person name="Courtney L."/>
            <person name="Fronick C."/>
            <person name="Harrison M."/>
            <person name="Strong C."/>
            <person name="Farmer C."/>
            <person name="Delahaunty K."/>
            <person name="Markovic C."/>
            <person name="Hall O."/>
            <person name="Minx P."/>
            <person name="Tomlinson C."/>
            <person name="Mitreva M."/>
            <person name="Nelson J."/>
            <person name="Hou S."/>
            <person name="Wollam A."/>
            <person name="Pepin K.H."/>
            <person name="Johnson M."/>
            <person name="Bhonagiri V."/>
            <person name="Nash W.E."/>
            <person name="Warren W."/>
            <person name="Chinwalla A."/>
            <person name="Mardis E.R."/>
            <person name="Wilson R.K."/>
        </authorList>
    </citation>
    <scope>NUCLEOTIDE SEQUENCE [LARGE SCALE GENOMIC DNA]</scope>
    <source>
        <strain evidence="1 2">DSM 20093</strain>
    </source>
</reference>
<dbReference type="EMBL" id="ABXB03000004">
    <property type="protein sequence ID" value="EFA22382.1"/>
    <property type="molecule type" value="Genomic_DNA"/>
</dbReference>
<dbReference type="STRING" id="561180.BIFGAL_04143"/>
<proteinExistence type="predicted"/>
<organism evidence="1 2">
    <name type="scientific">Bifidobacterium gallicum DSM 20093 = LMG 11596</name>
    <dbReference type="NCBI Taxonomy" id="561180"/>
    <lineage>
        <taxon>Bacteria</taxon>
        <taxon>Bacillati</taxon>
        <taxon>Actinomycetota</taxon>
        <taxon>Actinomycetes</taxon>
        <taxon>Bifidobacteriales</taxon>
        <taxon>Bifidobacteriaceae</taxon>
        <taxon>Bifidobacterium</taxon>
    </lineage>
</organism>
<comment type="caution">
    <text evidence="1">The sequence shown here is derived from an EMBL/GenBank/DDBJ whole genome shotgun (WGS) entry which is preliminary data.</text>
</comment>